<evidence type="ECO:0000256" key="1">
    <source>
        <dbReference type="SAM" id="MobiDB-lite"/>
    </source>
</evidence>
<feature type="compositionally biased region" description="Pro residues" evidence="1">
    <location>
        <begin position="34"/>
        <end position="46"/>
    </location>
</feature>
<proteinExistence type="predicted"/>
<feature type="compositionally biased region" description="Polar residues" evidence="1">
    <location>
        <begin position="90"/>
        <end position="100"/>
    </location>
</feature>
<dbReference type="AlphaFoldDB" id="A0A239B292"/>
<gene>
    <name evidence="2" type="ORF">SAMN06265355_109371</name>
</gene>
<feature type="region of interest" description="Disordered" evidence="1">
    <location>
        <begin position="76"/>
        <end position="107"/>
    </location>
</feature>
<reference evidence="3" key="1">
    <citation type="submission" date="2017-06" db="EMBL/GenBank/DDBJ databases">
        <authorList>
            <person name="Varghese N."/>
            <person name="Submissions S."/>
        </authorList>
    </citation>
    <scope>NUCLEOTIDE SEQUENCE [LARGE SCALE GENOMIC DNA]</scope>
    <source>
        <strain evidence="3">DSM 44485</strain>
    </source>
</reference>
<keyword evidence="3" id="KW-1185">Reference proteome</keyword>
<name>A0A239B292_9ACTN</name>
<sequence length="137" mass="15168">MPSFSYIKQENVSLRAFRSKHVRTYGPCDKPHNPHIPLPRSLPPDAAPDGSVCTLGAAIERGPGDKLREFNVLLMEPKSEPQSDLPPETSFDQQPESSNLPMWMGDCPSSPDGNHNLVDHHTKGFKICTYCSGVYYG</sequence>
<protein>
    <submittedName>
        <fullName evidence="2">Uncharacterized protein</fullName>
    </submittedName>
</protein>
<evidence type="ECO:0000313" key="3">
    <source>
        <dbReference type="Proteomes" id="UP000198420"/>
    </source>
</evidence>
<dbReference type="EMBL" id="FZNP01000009">
    <property type="protein sequence ID" value="SNS02076.1"/>
    <property type="molecule type" value="Genomic_DNA"/>
</dbReference>
<accession>A0A239B292</accession>
<evidence type="ECO:0000313" key="2">
    <source>
        <dbReference type="EMBL" id="SNS02076.1"/>
    </source>
</evidence>
<organism evidence="2 3">
    <name type="scientific">Actinomadura mexicana</name>
    <dbReference type="NCBI Taxonomy" id="134959"/>
    <lineage>
        <taxon>Bacteria</taxon>
        <taxon>Bacillati</taxon>
        <taxon>Actinomycetota</taxon>
        <taxon>Actinomycetes</taxon>
        <taxon>Streptosporangiales</taxon>
        <taxon>Thermomonosporaceae</taxon>
        <taxon>Actinomadura</taxon>
    </lineage>
</organism>
<dbReference type="Proteomes" id="UP000198420">
    <property type="component" value="Unassembled WGS sequence"/>
</dbReference>
<feature type="region of interest" description="Disordered" evidence="1">
    <location>
        <begin position="25"/>
        <end position="49"/>
    </location>
</feature>